<proteinExistence type="predicted"/>
<protein>
    <submittedName>
        <fullName evidence="4">HPS6 biosis of lysosomal organelles complex 2 subunit 3</fullName>
    </submittedName>
</protein>
<dbReference type="AlphaFoldDB" id="A0A3Q2NUI9"/>
<dbReference type="GO" id="GO:0031084">
    <property type="term" value="C:BLOC-2 complex"/>
    <property type="evidence" value="ECO:0007669"/>
    <property type="project" value="TreeGrafter"/>
</dbReference>
<evidence type="ECO:0000313" key="4">
    <source>
        <dbReference type="Ensembl" id="ENSFHEP00000002966.1"/>
    </source>
</evidence>
<dbReference type="InterPro" id="IPR046822">
    <property type="entry name" value="HPS6_C"/>
</dbReference>
<evidence type="ECO:0000256" key="1">
    <source>
        <dbReference type="SAM" id="MobiDB-lite"/>
    </source>
</evidence>
<evidence type="ECO:0000259" key="2">
    <source>
        <dbReference type="Pfam" id="PF15702"/>
    </source>
</evidence>
<dbReference type="InterPro" id="IPR017218">
    <property type="entry name" value="BLOC-2_complex_Hps6_subunit"/>
</dbReference>
<organism evidence="4 5">
    <name type="scientific">Fundulus heteroclitus</name>
    <name type="common">Killifish</name>
    <name type="synonym">Mummichog</name>
    <dbReference type="NCBI Taxonomy" id="8078"/>
    <lineage>
        <taxon>Eukaryota</taxon>
        <taxon>Metazoa</taxon>
        <taxon>Chordata</taxon>
        <taxon>Craniata</taxon>
        <taxon>Vertebrata</taxon>
        <taxon>Euteleostomi</taxon>
        <taxon>Actinopterygii</taxon>
        <taxon>Neopterygii</taxon>
        <taxon>Teleostei</taxon>
        <taxon>Neoteleostei</taxon>
        <taxon>Acanthomorphata</taxon>
        <taxon>Ovalentaria</taxon>
        <taxon>Atherinomorphae</taxon>
        <taxon>Cyprinodontiformes</taxon>
        <taxon>Fundulidae</taxon>
        <taxon>Fundulus</taxon>
    </lineage>
</organism>
<evidence type="ECO:0000259" key="3">
    <source>
        <dbReference type="Pfam" id="PF20468"/>
    </source>
</evidence>
<dbReference type="PANTHER" id="PTHR14696">
    <property type="entry name" value="HERMANSKY-PUDLAK SYNDROME 6 PROTEIN"/>
    <property type="match status" value="1"/>
</dbReference>
<dbReference type="Pfam" id="PF20468">
    <property type="entry name" value="HPS6_C"/>
    <property type="match status" value="1"/>
</dbReference>
<evidence type="ECO:0000313" key="5">
    <source>
        <dbReference type="Proteomes" id="UP000265000"/>
    </source>
</evidence>
<feature type="compositionally biased region" description="Pro residues" evidence="1">
    <location>
        <begin position="768"/>
        <end position="781"/>
    </location>
</feature>
<dbReference type="STRING" id="8078.ENSFHEP00000002966"/>
<dbReference type="GeneTree" id="ENSGT00390000001546"/>
<name>A0A3Q2NUI9_FUNHE</name>
<dbReference type="Proteomes" id="UP000265000">
    <property type="component" value="Unplaced"/>
</dbReference>
<dbReference type="Pfam" id="PF15702">
    <property type="entry name" value="HPS6"/>
    <property type="match status" value="1"/>
</dbReference>
<reference evidence="4" key="1">
    <citation type="submission" date="2025-08" db="UniProtKB">
        <authorList>
            <consortium name="Ensembl"/>
        </authorList>
    </citation>
    <scope>IDENTIFICATION</scope>
</reference>
<dbReference type="Ensembl" id="ENSFHET00000011331.1">
    <property type="protein sequence ID" value="ENSFHEP00000002966.1"/>
    <property type="gene ID" value="ENSFHEG00000003801.1"/>
</dbReference>
<keyword evidence="5" id="KW-1185">Reference proteome</keyword>
<dbReference type="InterPro" id="IPR046823">
    <property type="entry name" value="HPS6_N"/>
</dbReference>
<feature type="domain" description="BLOC-2 complex member HPS6 C-terminal" evidence="3">
    <location>
        <begin position="409"/>
        <end position="776"/>
    </location>
</feature>
<sequence>MSRLSDFGDYAGMQKLSDLFTFPSDERSGPRLSDVRVSPDGRHIHVLLREPKVGLMTFDKYERPQLAVNAKKLDVWFRGAVPVVDVFYLDRLHGEDRGTGAVAAVVYENGRAEFWQFAESKPGWHLLQTSDLCNGPRARVVSVCACAGLLVWCEERPASESSAALGSARNHLRYCVCRRDCEVQGGGGVSLGGLSIILHNNPKFTVVRSADRVHLLPDPSAGAQLCSSKLLLTWSPQQDSFTVSTVCKSTPIKKLSAKESDFRRLVTDCLGYLSALEPPDVRGFSPAGCGGLLLLLGSGWLCLLQRDGTLRRLHRLADDGAHASLCACADAVALVAGRTLHVIEASCGRELQKVALKREGWLCAGRAGGRAPHLLSEAGLFALVDRESAAEPLGAGPAEGVRPGALLVEAVFEEACKYYQQRSLSGTQLTVDALKRGGRFQSPLSLASILRNYLDSGWRRSGLMSSLEGELRALVSLEELKGSLVRGGVKEAEAACETLVEREVARLLSSSELDRDALLYLNSIFSIFPGQAWRAAQAALQLHPNGEGPLCSRAPPDVWKAAKPPGLPEVLPVFELLCRAVFHFQPSWLPRFLELCQQQQGSAGGESGVPLYKRALWVLSSLEPEPERRRELEVELLLVSGRPNAVLQALRTLTERRQWERVTQVARQFCKQSPLLNKEIFTALLCEVARHRELDPHLELLWALCPEDFTVASILNLALKEAPPGRAPFAGGGSSQLTVGQLRPLLSKVLQREAKPSQRYADILQSPSYPPPALPRRPVPGPDAAAFSCGFGENTSR</sequence>
<dbReference type="GO" id="GO:0005765">
    <property type="term" value="C:lysosomal membrane"/>
    <property type="evidence" value="ECO:0007669"/>
    <property type="project" value="TreeGrafter"/>
</dbReference>
<dbReference type="GO" id="GO:0032418">
    <property type="term" value="P:lysosome localization"/>
    <property type="evidence" value="ECO:0007669"/>
    <property type="project" value="TreeGrafter"/>
</dbReference>
<reference evidence="4" key="2">
    <citation type="submission" date="2025-09" db="UniProtKB">
        <authorList>
            <consortium name="Ensembl"/>
        </authorList>
    </citation>
    <scope>IDENTIFICATION</scope>
</reference>
<dbReference type="GO" id="GO:0072657">
    <property type="term" value="P:protein localization to membrane"/>
    <property type="evidence" value="ECO:0007669"/>
    <property type="project" value="TreeGrafter"/>
</dbReference>
<dbReference type="PANTHER" id="PTHR14696:SF2">
    <property type="entry name" value="BLOC-2 COMPLEX MEMBER HPS6"/>
    <property type="match status" value="1"/>
</dbReference>
<accession>A0A3Q2NUI9</accession>
<feature type="region of interest" description="Disordered" evidence="1">
    <location>
        <begin position="759"/>
        <end position="797"/>
    </location>
</feature>
<feature type="domain" description="BLOC-2 complex member HPS6 N-terminal" evidence="2">
    <location>
        <begin position="2"/>
        <end position="382"/>
    </location>
</feature>